<protein>
    <recommendedName>
        <fullName evidence="1">Transposase InsH N-terminal domain-containing protein</fullName>
    </recommendedName>
</protein>
<proteinExistence type="predicted"/>
<name>A0A1F7UJK3_9BACT</name>
<dbReference type="STRING" id="1802397.A3J43_00625"/>
<evidence type="ECO:0000313" key="2">
    <source>
        <dbReference type="EMBL" id="OGL78463.1"/>
    </source>
</evidence>
<sequence length="430" mass="48942">MKIVFAPRQATLYDQWITFPVREDYRIIDQALEDESFIWQLAQDFPEAATGRNRTPVEQTLRFSFLKHHRGLSYRELAHTLSVNHEDRWFCKIAGTSPCFKTLQNQLSCISEATGKKINDLIVQKARAEGKTKGRKLRLDSTVSEASVRYPTDANLLADGIRVITRIVTQLKLVPQKGYRTFARIVKRLLYVKRTIGRKSKEAREKATAALMAIAQHVVDHTKDVADQAVQDFRGVTQRVIDQTERVLAGVQKIPDRIVSVFETYARPIKKGKLGVSTEFGRLVQVQEDEAFITNWHIQEHPDDAGYLPEAMKEHERIHHKPPGEAAFDRGYHSSKNEKLLVSKVVHFILPEKKGRSPTGAPPVTRKEKELFKWRSGSEATISLGKRKYGLKKSRYKGYYGYARGIAMGFIAQNRGLGMPAPDNRTGQMD</sequence>
<reference evidence="2 3" key="1">
    <citation type="journal article" date="2016" name="Nat. Commun.">
        <title>Thousands of microbial genomes shed light on interconnected biogeochemical processes in an aquifer system.</title>
        <authorList>
            <person name="Anantharaman K."/>
            <person name="Brown C.T."/>
            <person name="Hug L.A."/>
            <person name="Sharon I."/>
            <person name="Castelle C.J."/>
            <person name="Probst A.J."/>
            <person name="Thomas B.C."/>
            <person name="Singh A."/>
            <person name="Wilkins M.J."/>
            <person name="Karaoz U."/>
            <person name="Brodie E.L."/>
            <person name="Williams K.H."/>
            <person name="Hubbard S.S."/>
            <person name="Banfield J.F."/>
        </authorList>
    </citation>
    <scope>NUCLEOTIDE SEQUENCE [LARGE SCALE GENOMIC DNA]</scope>
</reference>
<gene>
    <name evidence="2" type="ORF">A3J43_00625</name>
</gene>
<dbReference type="Pfam" id="PF05598">
    <property type="entry name" value="DUF772"/>
    <property type="match status" value="1"/>
</dbReference>
<dbReference type="PANTHER" id="PTHR33803">
    <property type="entry name" value="IS1478 TRANSPOSASE"/>
    <property type="match status" value="1"/>
</dbReference>
<dbReference type="InterPro" id="IPR008490">
    <property type="entry name" value="Transposase_InsH_N"/>
</dbReference>
<evidence type="ECO:0000259" key="1">
    <source>
        <dbReference type="Pfam" id="PF05598"/>
    </source>
</evidence>
<dbReference type="Proteomes" id="UP000176604">
    <property type="component" value="Unassembled WGS sequence"/>
</dbReference>
<dbReference type="EMBL" id="MGEF01000031">
    <property type="protein sequence ID" value="OGL78463.1"/>
    <property type="molecule type" value="Genomic_DNA"/>
</dbReference>
<organism evidence="2 3">
    <name type="scientific">Candidatus Uhrbacteria bacterium RIFCSPHIGHO2_12_FULL_54_23</name>
    <dbReference type="NCBI Taxonomy" id="1802397"/>
    <lineage>
        <taxon>Bacteria</taxon>
        <taxon>Candidatus Uhriibacteriota</taxon>
    </lineage>
</organism>
<accession>A0A1F7UJK3</accession>
<comment type="caution">
    <text evidence="2">The sequence shown here is derived from an EMBL/GenBank/DDBJ whole genome shotgun (WGS) entry which is preliminary data.</text>
</comment>
<feature type="domain" description="Transposase InsH N-terminal" evidence="1">
    <location>
        <begin position="23"/>
        <end position="103"/>
    </location>
</feature>
<dbReference type="AlphaFoldDB" id="A0A1F7UJK3"/>
<evidence type="ECO:0000313" key="3">
    <source>
        <dbReference type="Proteomes" id="UP000176604"/>
    </source>
</evidence>
<dbReference type="PANTHER" id="PTHR33803:SF3">
    <property type="entry name" value="BLL1974 PROTEIN"/>
    <property type="match status" value="1"/>
</dbReference>